<gene>
    <name evidence="1" type="ORF">Pan241w_54200</name>
</gene>
<evidence type="ECO:0000313" key="1">
    <source>
        <dbReference type="EMBL" id="QDT45300.1"/>
    </source>
</evidence>
<dbReference type="RefSeq" id="WP_145221661.1">
    <property type="nucleotide sequence ID" value="NZ_CP036269.1"/>
</dbReference>
<dbReference type="KEGG" id="gaz:Pan241w_54200"/>
<keyword evidence="2" id="KW-1185">Reference proteome</keyword>
<accession>A0A517RN51</accession>
<dbReference type="OrthoDB" id="289540at2"/>
<protein>
    <submittedName>
        <fullName evidence="1">Uncharacterized protein</fullName>
    </submittedName>
</protein>
<evidence type="ECO:0000313" key="2">
    <source>
        <dbReference type="Proteomes" id="UP000317171"/>
    </source>
</evidence>
<organism evidence="1 2">
    <name type="scientific">Gimesia alba</name>
    <dbReference type="NCBI Taxonomy" id="2527973"/>
    <lineage>
        <taxon>Bacteria</taxon>
        <taxon>Pseudomonadati</taxon>
        <taxon>Planctomycetota</taxon>
        <taxon>Planctomycetia</taxon>
        <taxon>Planctomycetales</taxon>
        <taxon>Planctomycetaceae</taxon>
        <taxon>Gimesia</taxon>
    </lineage>
</organism>
<dbReference type="EMBL" id="CP036269">
    <property type="protein sequence ID" value="QDT45300.1"/>
    <property type="molecule type" value="Genomic_DNA"/>
</dbReference>
<name>A0A517RN51_9PLAN</name>
<dbReference type="AlphaFoldDB" id="A0A517RN51"/>
<sequence>MAVSDGNETTISLWPPLALSLGNLGALAGCESVKIQTICFSTKGNCPLQTASCCKGVEVSGTIKSKYTPIRFVVTLITVSGEGFTEKKRKHTSSRIEFEIQMKLIRLLLIALLLQPCPVCWGHGFADREHAAHGESEATVSAPACCAHCTHSRPACENDLTQSHDEHHDCPCFCHLSEIVFAQTTPAVHLRGVTVPLSVVVDPCCLSTFTAASQNSDVKSSRLPIMVPLRI</sequence>
<proteinExistence type="predicted"/>
<dbReference type="Proteomes" id="UP000317171">
    <property type="component" value="Chromosome"/>
</dbReference>
<reference evidence="1 2" key="1">
    <citation type="submission" date="2019-02" db="EMBL/GenBank/DDBJ databases">
        <title>Deep-cultivation of Planctomycetes and their phenomic and genomic characterization uncovers novel biology.</title>
        <authorList>
            <person name="Wiegand S."/>
            <person name="Jogler M."/>
            <person name="Boedeker C."/>
            <person name="Pinto D."/>
            <person name="Vollmers J."/>
            <person name="Rivas-Marin E."/>
            <person name="Kohn T."/>
            <person name="Peeters S.H."/>
            <person name="Heuer A."/>
            <person name="Rast P."/>
            <person name="Oberbeckmann S."/>
            <person name="Bunk B."/>
            <person name="Jeske O."/>
            <person name="Meyerdierks A."/>
            <person name="Storesund J.E."/>
            <person name="Kallscheuer N."/>
            <person name="Luecker S."/>
            <person name="Lage O.M."/>
            <person name="Pohl T."/>
            <person name="Merkel B.J."/>
            <person name="Hornburger P."/>
            <person name="Mueller R.-W."/>
            <person name="Bruemmer F."/>
            <person name="Labrenz M."/>
            <person name="Spormann A.M."/>
            <person name="Op den Camp H."/>
            <person name="Overmann J."/>
            <person name="Amann R."/>
            <person name="Jetten M.S.M."/>
            <person name="Mascher T."/>
            <person name="Medema M.H."/>
            <person name="Devos D.P."/>
            <person name="Kaster A.-K."/>
            <person name="Ovreas L."/>
            <person name="Rohde M."/>
            <person name="Galperin M.Y."/>
            <person name="Jogler C."/>
        </authorList>
    </citation>
    <scope>NUCLEOTIDE SEQUENCE [LARGE SCALE GENOMIC DNA]</scope>
    <source>
        <strain evidence="1 2">Pan241w</strain>
    </source>
</reference>